<proteinExistence type="predicted"/>
<dbReference type="RefSeq" id="WP_085231960.1">
    <property type="nucleotide sequence ID" value="NZ_AP022613.1"/>
</dbReference>
<sequence length="95" mass="10564">MRLSDRLSRFIAFLRAGYAAGAPTTGHVALLALLRRRVTDSEVVAISRKLVGQRRWPVDTADIGVEITRVTDDMPAPGDIARIRRRLATEQRPKA</sequence>
<evidence type="ECO:0000313" key="2">
    <source>
        <dbReference type="Proteomes" id="UP000467385"/>
    </source>
</evidence>
<dbReference type="EMBL" id="AP022613">
    <property type="protein sequence ID" value="BBZ37985.1"/>
    <property type="molecule type" value="Genomic_DNA"/>
</dbReference>
<dbReference type="Gene3D" id="1.10.150.430">
    <property type="entry name" value="DUF3349, helical bundle"/>
    <property type="match status" value="1"/>
</dbReference>
<reference evidence="1 2" key="1">
    <citation type="journal article" date="2019" name="Emerg. Microbes Infect.">
        <title>Comprehensive subspecies identification of 175 nontuberculous mycobacteria species based on 7547 genomic profiles.</title>
        <authorList>
            <person name="Matsumoto Y."/>
            <person name="Kinjo T."/>
            <person name="Motooka D."/>
            <person name="Nabeya D."/>
            <person name="Jung N."/>
            <person name="Uechi K."/>
            <person name="Horii T."/>
            <person name="Iida T."/>
            <person name="Fujita J."/>
            <person name="Nakamura S."/>
        </authorList>
    </citation>
    <scope>NUCLEOTIDE SEQUENCE [LARGE SCALE GENOMIC DNA]</scope>
    <source>
        <strain evidence="1 2">JCM 14738</strain>
    </source>
</reference>
<name>A0A1X1TIZ5_9MYCO</name>
<evidence type="ECO:0000313" key="1">
    <source>
        <dbReference type="EMBL" id="BBZ37985.1"/>
    </source>
</evidence>
<organism evidence="1 2">
    <name type="scientific">Mycobacterium conspicuum</name>
    <dbReference type="NCBI Taxonomy" id="44010"/>
    <lineage>
        <taxon>Bacteria</taxon>
        <taxon>Bacillati</taxon>
        <taxon>Actinomycetota</taxon>
        <taxon>Actinomycetes</taxon>
        <taxon>Mycobacteriales</taxon>
        <taxon>Mycobacteriaceae</taxon>
        <taxon>Mycobacterium</taxon>
    </lineage>
</organism>
<dbReference type="OrthoDB" id="4350726at2"/>
<dbReference type="AlphaFoldDB" id="A0A1X1TIZ5"/>
<gene>
    <name evidence="1" type="ORF">MCNS_10480</name>
</gene>
<keyword evidence="2" id="KW-1185">Reference proteome</keyword>
<dbReference type="InterPro" id="IPR021784">
    <property type="entry name" value="DUF3349"/>
</dbReference>
<dbReference type="Proteomes" id="UP000467385">
    <property type="component" value="Chromosome"/>
</dbReference>
<dbReference type="Pfam" id="PF11829">
    <property type="entry name" value="DUF3349"/>
    <property type="match status" value="1"/>
</dbReference>
<accession>A0A1X1TIZ5</accession>
<dbReference type="STRING" id="44010.AWC00_07110"/>
<protein>
    <submittedName>
        <fullName evidence="1">Uncharacterized protein</fullName>
    </submittedName>
</protein>
<dbReference type="InterPro" id="IPR044918">
    <property type="entry name" value="DUF3349_helical"/>
</dbReference>